<accession>B9Z417</accession>
<feature type="domain" description="HTH luxR-type" evidence="4">
    <location>
        <begin position="162"/>
        <end position="227"/>
    </location>
</feature>
<dbReference type="PRINTS" id="PR00038">
    <property type="entry name" value="HTHLUXR"/>
</dbReference>
<sequence>MALSTCSEHYARRCIDSLTALVPVSSCAFYRVDEQLRPRDWLLHKMAGRVHRSYVSQYQQHDPLHPMRFGSGRRVVVPMDEVLPLRLRPGSPYSAFMARNAMCDVVELFVRSKGKVVAGFSLIRGEELGHFSAGELEMLEYLHKLVELAAESGLPQQGEPAGFTQFERLTPREQQVALLVRDGACNKTIARDLGLGLPTVKTHLQHLFRKFQVVNRTELVSQLFLVGEGAG</sequence>
<dbReference type="EMBL" id="ACIS01000005">
    <property type="protein sequence ID" value="EEG08594.1"/>
    <property type="molecule type" value="Genomic_DNA"/>
</dbReference>
<dbReference type="Pfam" id="PF00196">
    <property type="entry name" value="GerE"/>
    <property type="match status" value="1"/>
</dbReference>
<dbReference type="PANTHER" id="PTHR44688">
    <property type="entry name" value="DNA-BINDING TRANSCRIPTIONAL ACTIVATOR DEVR_DOSR"/>
    <property type="match status" value="1"/>
</dbReference>
<dbReference type="RefSeq" id="WP_008954122.1">
    <property type="nucleotide sequence ID" value="NZ_ACIS01000005.1"/>
</dbReference>
<evidence type="ECO:0000256" key="1">
    <source>
        <dbReference type="ARBA" id="ARBA00023015"/>
    </source>
</evidence>
<keyword evidence="2" id="KW-0238">DNA-binding</keyword>
<dbReference type="Gene3D" id="1.10.10.10">
    <property type="entry name" value="Winged helix-like DNA-binding domain superfamily/Winged helix DNA-binding domain"/>
    <property type="match status" value="1"/>
</dbReference>
<keyword evidence="6" id="KW-1185">Reference proteome</keyword>
<dbReference type="AlphaFoldDB" id="B9Z417"/>
<keyword evidence="1" id="KW-0805">Transcription regulation</keyword>
<dbReference type="PROSITE" id="PS50043">
    <property type="entry name" value="HTH_LUXR_2"/>
    <property type="match status" value="1"/>
</dbReference>
<evidence type="ECO:0000256" key="3">
    <source>
        <dbReference type="ARBA" id="ARBA00023163"/>
    </source>
</evidence>
<comment type="caution">
    <text evidence="5">The sequence shown here is derived from an EMBL/GenBank/DDBJ whole genome shotgun (WGS) entry which is preliminary data.</text>
</comment>
<dbReference type="GO" id="GO:0003677">
    <property type="term" value="F:DNA binding"/>
    <property type="evidence" value="ECO:0007669"/>
    <property type="project" value="UniProtKB-KW"/>
</dbReference>
<dbReference type="eggNOG" id="COG2197">
    <property type="taxonomic scope" value="Bacteria"/>
</dbReference>
<evidence type="ECO:0000313" key="6">
    <source>
        <dbReference type="Proteomes" id="UP000003165"/>
    </source>
</evidence>
<dbReference type="InterPro" id="IPR036388">
    <property type="entry name" value="WH-like_DNA-bd_sf"/>
</dbReference>
<proteinExistence type="predicted"/>
<dbReference type="SUPFAM" id="SSF46894">
    <property type="entry name" value="C-terminal effector domain of the bipartite response regulators"/>
    <property type="match status" value="1"/>
</dbReference>
<evidence type="ECO:0000256" key="2">
    <source>
        <dbReference type="ARBA" id="ARBA00023125"/>
    </source>
</evidence>
<dbReference type="PROSITE" id="PS00622">
    <property type="entry name" value="HTH_LUXR_1"/>
    <property type="match status" value="1"/>
</dbReference>
<reference evidence="5 6" key="1">
    <citation type="submission" date="2009-02" db="EMBL/GenBank/DDBJ databases">
        <title>Sequencing of the draft genome and assembly of Lutiella nitroferrum 2002.</title>
        <authorList>
            <consortium name="US DOE Joint Genome Institute (JGI-PGF)"/>
            <person name="Lucas S."/>
            <person name="Copeland A."/>
            <person name="Lapidus A."/>
            <person name="Glavina del Rio T."/>
            <person name="Tice H."/>
            <person name="Bruce D."/>
            <person name="Goodwin L."/>
            <person name="Pitluck S."/>
            <person name="Larimer F."/>
            <person name="Land M.L."/>
            <person name="Hauser L."/>
            <person name="Coates J.D."/>
        </authorList>
    </citation>
    <scope>NUCLEOTIDE SEQUENCE [LARGE SCALE GENOMIC DNA]</scope>
    <source>
        <strain evidence="5 6">2002</strain>
    </source>
</reference>
<evidence type="ECO:0000259" key="4">
    <source>
        <dbReference type="PROSITE" id="PS50043"/>
    </source>
</evidence>
<dbReference type="InterPro" id="IPR000792">
    <property type="entry name" value="Tscrpt_reg_LuxR_C"/>
</dbReference>
<dbReference type="GO" id="GO:0006355">
    <property type="term" value="P:regulation of DNA-templated transcription"/>
    <property type="evidence" value="ECO:0007669"/>
    <property type="project" value="InterPro"/>
</dbReference>
<dbReference type="SMART" id="SM00421">
    <property type="entry name" value="HTH_LUXR"/>
    <property type="match status" value="1"/>
</dbReference>
<dbReference type="Proteomes" id="UP000003165">
    <property type="component" value="Unassembled WGS sequence"/>
</dbReference>
<dbReference type="CDD" id="cd06170">
    <property type="entry name" value="LuxR_C_like"/>
    <property type="match status" value="1"/>
</dbReference>
<keyword evidence="3" id="KW-0804">Transcription</keyword>
<dbReference type="InterPro" id="IPR016032">
    <property type="entry name" value="Sig_transdc_resp-reg_C-effctor"/>
</dbReference>
<gene>
    <name evidence="5" type="ORF">FuraDRAFT_2102</name>
</gene>
<name>B9Z417_9NEIS</name>
<evidence type="ECO:0000313" key="5">
    <source>
        <dbReference type="EMBL" id="EEG08594.1"/>
    </source>
</evidence>
<organism evidence="5 6">
    <name type="scientific">Pseudogulbenkiania ferrooxidans 2002</name>
    <dbReference type="NCBI Taxonomy" id="279714"/>
    <lineage>
        <taxon>Bacteria</taxon>
        <taxon>Pseudomonadati</taxon>
        <taxon>Pseudomonadota</taxon>
        <taxon>Betaproteobacteria</taxon>
        <taxon>Neisseriales</taxon>
        <taxon>Chromobacteriaceae</taxon>
        <taxon>Pseudogulbenkiania</taxon>
    </lineage>
</organism>
<protein>
    <submittedName>
        <fullName evidence="5">Transcriptional regulator, LuxR family</fullName>
    </submittedName>
</protein>
<dbReference type="PANTHER" id="PTHR44688:SF16">
    <property type="entry name" value="DNA-BINDING TRANSCRIPTIONAL ACTIVATOR DEVR_DOSR"/>
    <property type="match status" value="1"/>
</dbReference>